<dbReference type="RefSeq" id="WP_343841120.1">
    <property type="nucleotide sequence ID" value="NZ_BAAADO010000004.1"/>
</dbReference>
<keyword evidence="9" id="KW-0472">Membrane</keyword>
<evidence type="ECO:0000313" key="13">
    <source>
        <dbReference type="Proteomes" id="UP001500880"/>
    </source>
</evidence>
<comment type="caution">
    <text evidence="12">The sequence shown here is derived from an EMBL/GenBank/DDBJ whole genome shotgun (WGS) entry which is preliminary data.</text>
</comment>
<dbReference type="Proteomes" id="UP001500880">
    <property type="component" value="Unassembled WGS sequence"/>
</dbReference>
<keyword evidence="8" id="KW-0653">Protein transport</keyword>
<organism evidence="12 13">
    <name type="scientific">Salinibacillus aidingensis</name>
    <dbReference type="NCBI Taxonomy" id="237684"/>
    <lineage>
        <taxon>Bacteria</taxon>
        <taxon>Bacillati</taxon>
        <taxon>Bacillota</taxon>
        <taxon>Bacilli</taxon>
        <taxon>Bacillales</taxon>
        <taxon>Bacillaceae</taxon>
        <taxon>Salinibacillus</taxon>
    </lineage>
</organism>
<sequence length="151" mass="18429">MSSVETFKKILNIKMIEKDQAQKDYQNAMDQFEASATELYYLLKEKEDFEAHMKEQIQSRIRAYEIRNYHQYIQSLNQKINELQQHVQRTRANMENKQQSLTESYIEVKKYEKIVFDRKLKFKQMVEKQENEVIDEASVQQYIRHREKVKP</sequence>
<evidence type="ECO:0000256" key="6">
    <source>
        <dbReference type="ARBA" id="ARBA00022500"/>
    </source>
</evidence>
<evidence type="ECO:0000256" key="10">
    <source>
        <dbReference type="ARBA" id="ARBA00023225"/>
    </source>
</evidence>
<dbReference type="InterPro" id="IPR012823">
    <property type="entry name" value="Flagell_FliJ"/>
</dbReference>
<evidence type="ECO:0000256" key="2">
    <source>
        <dbReference type="ARBA" id="ARBA00010004"/>
    </source>
</evidence>
<evidence type="ECO:0000256" key="11">
    <source>
        <dbReference type="SAM" id="Coils"/>
    </source>
</evidence>
<dbReference type="InterPro" id="IPR053716">
    <property type="entry name" value="Flag_assembly_chemotaxis_eff"/>
</dbReference>
<evidence type="ECO:0000256" key="3">
    <source>
        <dbReference type="ARBA" id="ARBA00020392"/>
    </source>
</evidence>
<keyword evidence="7" id="KW-1005">Bacterial flagellum biogenesis</keyword>
<dbReference type="NCBIfam" id="TIGR02473">
    <property type="entry name" value="flagell_FliJ"/>
    <property type="match status" value="1"/>
</dbReference>
<dbReference type="Gene3D" id="1.10.287.1700">
    <property type="match status" value="1"/>
</dbReference>
<keyword evidence="5" id="KW-1003">Cell membrane</keyword>
<keyword evidence="11" id="KW-0175">Coiled coil</keyword>
<comment type="similarity">
    <text evidence="2">Belongs to the FliJ family.</text>
</comment>
<dbReference type="EMBL" id="BAAADO010000004">
    <property type="protein sequence ID" value="GAA0495608.1"/>
    <property type="molecule type" value="Genomic_DNA"/>
</dbReference>
<keyword evidence="10" id="KW-1006">Bacterial flagellum protein export</keyword>
<evidence type="ECO:0000313" key="12">
    <source>
        <dbReference type="EMBL" id="GAA0495608.1"/>
    </source>
</evidence>
<feature type="coiled-coil region" evidence="11">
    <location>
        <begin position="66"/>
        <end position="100"/>
    </location>
</feature>
<dbReference type="Pfam" id="PF02050">
    <property type="entry name" value="FliJ"/>
    <property type="match status" value="1"/>
</dbReference>
<keyword evidence="4" id="KW-0813">Transport</keyword>
<evidence type="ECO:0000256" key="5">
    <source>
        <dbReference type="ARBA" id="ARBA00022475"/>
    </source>
</evidence>
<gene>
    <name evidence="12" type="ORF">GCM10008986_22960</name>
</gene>
<keyword evidence="6" id="KW-0145">Chemotaxis</keyword>
<evidence type="ECO:0000256" key="9">
    <source>
        <dbReference type="ARBA" id="ARBA00023136"/>
    </source>
</evidence>
<evidence type="ECO:0000256" key="4">
    <source>
        <dbReference type="ARBA" id="ARBA00022448"/>
    </source>
</evidence>
<proteinExistence type="inferred from homology"/>
<evidence type="ECO:0000256" key="7">
    <source>
        <dbReference type="ARBA" id="ARBA00022795"/>
    </source>
</evidence>
<reference evidence="13" key="1">
    <citation type="journal article" date="2019" name="Int. J. Syst. Evol. Microbiol.">
        <title>The Global Catalogue of Microorganisms (GCM) 10K type strain sequencing project: providing services to taxonomists for standard genome sequencing and annotation.</title>
        <authorList>
            <consortium name="The Broad Institute Genomics Platform"/>
            <consortium name="The Broad Institute Genome Sequencing Center for Infectious Disease"/>
            <person name="Wu L."/>
            <person name="Ma J."/>
        </authorList>
    </citation>
    <scope>NUCLEOTIDE SEQUENCE [LARGE SCALE GENOMIC DNA]</scope>
    <source>
        <strain evidence="13">JCM 12389</strain>
    </source>
</reference>
<keyword evidence="13" id="KW-1185">Reference proteome</keyword>
<accession>A0ABP3LAJ8</accession>
<evidence type="ECO:0000256" key="1">
    <source>
        <dbReference type="ARBA" id="ARBA00004413"/>
    </source>
</evidence>
<comment type="subcellular location">
    <subcellularLocation>
        <location evidence="1">Cell membrane</location>
        <topology evidence="1">Peripheral membrane protein</topology>
        <orientation evidence="1">Cytoplasmic side</orientation>
    </subcellularLocation>
</comment>
<protein>
    <recommendedName>
        <fullName evidence="3">Flagellar FliJ protein</fullName>
    </recommendedName>
</protein>
<name>A0ABP3LAJ8_9BACI</name>
<evidence type="ECO:0000256" key="8">
    <source>
        <dbReference type="ARBA" id="ARBA00022927"/>
    </source>
</evidence>